<dbReference type="PANTHER" id="PTHR24114:SF2">
    <property type="entry name" value="F-BOX DOMAIN-CONTAINING PROTEIN-RELATED"/>
    <property type="match status" value="1"/>
</dbReference>
<dbReference type="InterPro" id="IPR052394">
    <property type="entry name" value="LRR-containing"/>
</dbReference>
<dbReference type="Proteomes" id="UP000095280">
    <property type="component" value="Unplaced"/>
</dbReference>
<name>A0A1I8HNF7_9PLAT</name>
<dbReference type="Gene3D" id="3.80.10.10">
    <property type="entry name" value="Ribonuclease Inhibitor"/>
    <property type="match status" value="2"/>
</dbReference>
<reference evidence="2" key="1">
    <citation type="submission" date="2016-11" db="UniProtKB">
        <authorList>
            <consortium name="WormBaseParasite"/>
        </authorList>
    </citation>
    <scope>IDENTIFICATION</scope>
</reference>
<dbReference type="SMART" id="SM00368">
    <property type="entry name" value="LRR_RI"/>
    <property type="match status" value="8"/>
</dbReference>
<dbReference type="AlphaFoldDB" id="A0A1I8HNF7"/>
<dbReference type="InterPro" id="IPR001611">
    <property type="entry name" value="Leu-rich_rpt"/>
</dbReference>
<keyword evidence="1" id="KW-1185">Reference proteome</keyword>
<protein>
    <submittedName>
        <fullName evidence="2">Protein phosphatase 1 regulatory subunit 37</fullName>
    </submittedName>
</protein>
<dbReference type="Pfam" id="PF13516">
    <property type="entry name" value="LRR_6"/>
    <property type="match status" value="6"/>
</dbReference>
<evidence type="ECO:0000313" key="1">
    <source>
        <dbReference type="Proteomes" id="UP000095280"/>
    </source>
</evidence>
<organism evidence="1 2">
    <name type="scientific">Macrostomum lignano</name>
    <dbReference type="NCBI Taxonomy" id="282301"/>
    <lineage>
        <taxon>Eukaryota</taxon>
        <taxon>Metazoa</taxon>
        <taxon>Spiralia</taxon>
        <taxon>Lophotrochozoa</taxon>
        <taxon>Platyhelminthes</taxon>
        <taxon>Rhabditophora</taxon>
        <taxon>Macrostomorpha</taxon>
        <taxon>Macrostomida</taxon>
        <taxon>Macrostomidae</taxon>
        <taxon>Macrostomum</taxon>
    </lineage>
</organism>
<accession>A0A1I8HNF7</accession>
<sequence length="444" mass="48852">MAYILPVSALRQPYTSPKPPRPMMRWTLKSLVNLVNLSDLTNKSNASRFRISQISLAYMLNVSCGREPLRWEAVRRSCTNATAAAAEPARSSIHDDSIFAEAMMKLTLSPLNSDESDTDLDVSAEEQQAERCSFKSERRTRTKDELALMSGREPPKQLSRSQTVYLDTCRESRLTEQGRVLNGLSLETLSLRNRYMGSKSLRPVSLALRVNSNVTKLDFTCNGIDAEGMLCLARVLKVNTTVQELILASNCIGDKGSIAVADMMKANATIHTLDLSSNQIGEEGGKFIALGIEENESVRRLNISNNRFSETGALYIGRALAENFILEELDISWCRARKVGAVGLCQGVRRNVSLAQVSLAWNGFGYEGALALAELLKGNKYVRELDVSHCRINWQGATLVANGLRANCYLETLRIGGNPLSTTGCMDILESLTGLNCSISLLDL</sequence>
<proteinExistence type="predicted"/>
<dbReference type="PANTHER" id="PTHR24114">
    <property type="entry name" value="LEUCINE RICH REPEAT FAMILY PROTEIN"/>
    <property type="match status" value="1"/>
</dbReference>
<evidence type="ECO:0000313" key="2">
    <source>
        <dbReference type="WBParaSite" id="maker-uti_cns_0006936-snap-gene-0.3-mRNA-1"/>
    </source>
</evidence>
<dbReference type="SUPFAM" id="SSF52047">
    <property type="entry name" value="RNI-like"/>
    <property type="match status" value="1"/>
</dbReference>
<dbReference type="InterPro" id="IPR032675">
    <property type="entry name" value="LRR_dom_sf"/>
</dbReference>
<dbReference type="WBParaSite" id="maker-uti_cns_0006936-snap-gene-0.3-mRNA-1">
    <property type="protein sequence ID" value="maker-uti_cns_0006936-snap-gene-0.3-mRNA-1"/>
    <property type="gene ID" value="maker-uti_cns_0006936-snap-gene-0.3"/>
</dbReference>